<organism evidence="7 8">
    <name type="scientific">Candidatus Hamiltonella defensa</name>
    <name type="common">Bemisia tabaci</name>
    <dbReference type="NCBI Taxonomy" id="672795"/>
    <lineage>
        <taxon>Bacteria</taxon>
        <taxon>Pseudomonadati</taxon>
        <taxon>Pseudomonadota</taxon>
        <taxon>Gammaproteobacteria</taxon>
        <taxon>Enterobacterales</taxon>
        <taxon>Enterobacteriaceae</taxon>
        <taxon>aphid secondary symbionts</taxon>
        <taxon>Candidatus Williamhamiltonella</taxon>
    </lineage>
</organism>
<evidence type="ECO:0000313" key="7">
    <source>
        <dbReference type="EMBL" id="ASX26438.1"/>
    </source>
</evidence>
<dbReference type="InterPro" id="IPR014729">
    <property type="entry name" value="Rossmann-like_a/b/a_fold"/>
</dbReference>
<evidence type="ECO:0000313" key="8">
    <source>
        <dbReference type="Proteomes" id="UP000216438"/>
    </source>
</evidence>
<dbReference type="RefSeq" id="WP_016857479.1">
    <property type="nucleotide sequence ID" value="NZ_CP016303.1"/>
</dbReference>
<dbReference type="CDD" id="cd23657">
    <property type="entry name" value="USP-A-like"/>
    <property type="match status" value="1"/>
</dbReference>
<dbReference type="GO" id="GO:0005737">
    <property type="term" value="C:cytoplasm"/>
    <property type="evidence" value="ECO:0007669"/>
    <property type="project" value="UniProtKB-SubCell"/>
</dbReference>
<evidence type="ECO:0000256" key="5">
    <source>
        <dbReference type="ARBA" id="ARBA00037131"/>
    </source>
</evidence>
<dbReference type="SUPFAM" id="SSF52402">
    <property type="entry name" value="Adenine nucleotide alpha hydrolases-like"/>
    <property type="match status" value="1"/>
</dbReference>
<dbReference type="Pfam" id="PF00582">
    <property type="entry name" value="Usp"/>
    <property type="match status" value="1"/>
</dbReference>
<dbReference type="Proteomes" id="UP000216438">
    <property type="component" value="Chromosome"/>
</dbReference>
<dbReference type="PIRSF" id="PIRSF006276">
    <property type="entry name" value="UspA"/>
    <property type="match status" value="1"/>
</dbReference>
<dbReference type="Gene3D" id="3.40.50.620">
    <property type="entry name" value="HUPs"/>
    <property type="match status" value="1"/>
</dbReference>
<evidence type="ECO:0000256" key="2">
    <source>
        <dbReference type="ARBA" id="ARBA00008791"/>
    </source>
</evidence>
<evidence type="ECO:0000256" key="6">
    <source>
        <dbReference type="PIRNR" id="PIRNR006276"/>
    </source>
</evidence>
<evidence type="ECO:0000256" key="1">
    <source>
        <dbReference type="ARBA" id="ARBA00004496"/>
    </source>
</evidence>
<gene>
    <name evidence="7" type="ORF">BA171_05035</name>
</gene>
<dbReference type="InterPro" id="IPR006016">
    <property type="entry name" value="UspA"/>
</dbReference>
<sequence>MAYQHILIAVDLSEESQILLEKAVSMAKPYHAKISLIHVDVNYTDLYTGLIDPPFGDVQKHIAEETKKKLTQLSQSTDYSITETLIGNGAFAEVLVDAVKKYEVDLVLCGHHQDFWSKLMSSTRQLLSVVHVDMLIVPLRKTDITENQN</sequence>
<comment type="function">
    <text evidence="5 6">Required for resistance to DNA-damaging agents.</text>
</comment>
<accession>A0A249DY32</accession>
<dbReference type="PANTHER" id="PTHR46268">
    <property type="entry name" value="STRESS RESPONSE PROTEIN NHAX"/>
    <property type="match status" value="1"/>
</dbReference>
<reference evidence="8" key="1">
    <citation type="submission" date="2016-06" db="EMBL/GenBank/DDBJ databases">
        <authorList>
            <person name="Chen W."/>
            <person name="Hasegawa D.K."/>
        </authorList>
    </citation>
    <scope>NUCLEOTIDE SEQUENCE [LARGE SCALE GENOMIC DNA]</scope>
    <source>
        <strain evidence="8">MEAM1</strain>
    </source>
</reference>
<dbReference type="PANTHER" id="PTHR46268:SF23">
    <property type="entry name" value="UNIVERSAL STRESS PROTEIN A-RELATED"/>
    <property type="match status" value="1"/>
</dbReference>
<comment type="similarity">
    <text evidence="2 6">Belongs to the universal stress protein A family.</text>
</comment>
<proteinExistence type="inferred from homology"/>
<dbReference type="NCBIfam" id="NF011698">
    <property type="entry name" value="PRK15118.1"/>
    <property type="match status" value="1"/>
</dbReference>
<comment type="subunit">
    <text evidence="3">Homodimer.</text>
</comment>
<reference evidence="7 8" key="2">
    <citation type="submission" date="2017-09" db="EMBL/GenBank/DDBJ databases">
        <title>The genome of whitefly Bemisia tabaci, a global crop pest, provides novel insights into virus transmission, host adaptation and insecticide resistance.</title>
        <authorList>
            <person name="Kaur N."/>
            <person name="Kliot A."/>
            <person name="Pinheiro P.V."/>
            <person name="Luan J."/>
            <person name="Zheng Y."/>
            <person name="Liu W."/>
            <person name="Sun H."/>
            <person name="Yang X."/>
            <person name="Xu Y."/>
            <person name="Luo Y."/>
            <person name="Kruse A."/>
            <person name="Fisher T.W."/>
            <person name="Nelson D.R."/>
            <person name="Elimelech M."/>
            <person name="MacCoss M."/>
            <person name="Johnson R."/>
            <person name="Cohen E."/>
            <person name="Hunter W.B."/>
            <person name="Brown J.K."/>
            <person name="Jander G."/>
            <person name="Cilia M."/>
            <person name="Douglas A.E."/>
            <person name="Ghanim M."/>
            <person name="Simmons A.M."/>
            <person name="Wintermantel W.M."/>
            <person name="Ling K.-S."/>
            <person name="Fei Z."/>
        </authorList>
    </citation>
    <scope>NUCLEOTIDE SEQUENCE [LARGE SCALE GENOMIC DNA]</scope>
    <source>
        <strain evidence="7 8">MEAM1</strain>
    </source>
</reference>
<protein>
    <recommendedName>
        <fullName evidence="6">Universal stress protein</fullName>
    </recommendedName>
</protein>
<name>A0A249DY32_9ENTR</name>
<dbReference type="EMBL" id="CP016303">
    <property type="protein sequence ID" value="ASX26438.1"/>
    <property type="molecule type" value="Genomic_DNA"/>
</dbReference>
<evidence type="ECO:0000256" key="4">
    <source>
        <dbReference type="ARBA" id="ARBA00022490"/>
    </source>
</evidence>
<comment type="subcellular location">
    <subcellularLocation>
        <location evidence="1 6">Cytoplasm</location>
    </subcellularLocation>
</comment>
<dbReference type="AlphaFoldDB" id="A0A249DY32"/>
<dbReference type="OrthoDB" id="9792500at2"/>
<dbReference type="InterPro" id="IPR006015">
    <property type="entry name" value="Universal_stress_UspA"/>
</dbReference>
<evidence type="ECO:0000256" key="3">
    <source>
        <dbReference type="ARBA" id="ARBA00011738"/>
    </source>
</evidence>
<keyword evidence="4 6" id="KW-0963">Cytoplasm</keyword>